<dbReference type="SUPFAM" id="SSF82784">
    <property type="entry name" value="OsmC-like"/>
    <property type="match status" value="1"/>
</dbReference>
<dbReference type="PANTHER" id="PTHR35368">
    <property type="entry name" value="HYDROPEROXIDE REDUCTASE"/>
    <property type="match status" value="1"/>
</dbReference>
<dbReference type="InterPro" id="IPR036102">
    <property type="entry name" value="OsmC/Ohrsf"/>
</dbReference>
<dbReference type="Pfam" id="PF02566">
    <property type="entry name" value="OsmC"/>
    <property type="match status" value="1"/>
</dbReference>
<dbReference type="InterPro" id="IPR052924">
    <property type="entry name" value="OsmC/Ohr_hydroprdx_reductase"/>
</dbReference>
<dbReference type="EMBL" id="JAOWKW010000006">
    <property type="protein sequence ID" value="MCV2878935.1"/>
    <property type="molecule type" value="Genomic_DNA"/>
</dbReference>
<comment type="caution">
    <text evidence="1">The sequence shown here is derived from an EMBL/GenBank/DDBJ whole genome shotgun (WGS) entry which is preliminary data.</text>
</comment>
<accession>A0ABT2ZYZ8</accession>
<dbReference type="PANTHER" id="PTHR35368:SF1">
    <property type="entry name" value="HYDROPEROXIDE REDUCTASE"/>
    <property type="match status" value="1"/>
</dbReference>
<name>A0ABT2ZYZ8_9RHOB</name>
<reference evidence="1 2" key="1">
    <citation type="submission" date="2022-10" db="EMBL/GenBank/DDBJ databases">
        <title>Sinirhodobacter sp. nov., isolated from ocean surface sediments.</title>
        <authorList>
            <person name="He W."/>
            <person name="Wang L."/>
            <person name="Zhang D.-F."/>
        </authorList>
    </citation>
    <scope>NUCLEOTIDE SEQUENCE [LARGE SCALE GENOMIC DNA]</scope>
    <source>
        <strain evidence="1 2">WL0115</strain>
    </source>
</reference>
<sequence>MSDLAIDTRDERIRAAQTAVIARMSADLSAARSTIVTSGRVEEGLTCNVAQGKFRATLDLGPGMGGDAAGPSPGFHARAAIVGCVAIAIKMLAAREGVRLEAVDVLIETDFDDAALMELGTGSAAPVETRLQIAVQSPASPGVVQQIVDRALAADPWFLALRDPQIVKTSLSVQPAP</sequence>
<dbReference type="RefSeq" id="WP_263847730.1">
    <property type="nucleotide sequence ID" value="NZ_JAOWKW010000006.1"/>
</dbReference>
<protein>
    <submittedName>
        <fullName evidence="1">OsmC family protein</fullName>
    </submittedName>
</protein>
<keyword evidence="2" id="KW-1185">Reference proteome</keyword>
<dbReference type="InterPro" id="IPR003718">
    <property type="entry name" value="OsmC/Ohr_fam"/>
</dbReference>
<organism evidence="1 2">
    <name type="scientific">Sedimentimonas flavescens</name>
    <dbReference type="NCBI Taxonomy" id="2851012"/>
    <lineage>
        <taxon>Bacteria</taxon>
        <taxon>Pseudomonadati</taxon>
        <taxon>Pseudomonadota</taxon>
        <taxon>Alphaproteobacteria</taxon>
        <taxon>Rhodobacterales</taxon>
        <taxon>Rhodobacter group</taxon>
        <taxon>Sedimentimonas</taxon>
    </lineage>
</organism>
<proteinExistence type="predicted"/>
<dbReference type="Proteomes" id="UP001526166">
    <property type="component" value="Unassembled WGS sequence"/>
</dbReference>
<evidence type="ECO:0000313" key="2">
    <source>
        <dbReference type="Proteomes" id="UP001526166"/>
    </source>
</evidence>
<evidence type="ECO:0000313" key="1">
    <source>
        <dbReference type="EMBL" id="MCV2878935.1"/>
    </source>
</evidence>
<dbReference type="InterPro" id="IPR015946">
    <property type="entry name" value="KH_dom-like_a/b"/>
</dbReference>
<gene>
    <name evidence="1" type="ORF">OE699_08705</name>
</gene>
<dbReference type="Gene3D" id="3.30.300.20">
    <property type="match status" value="1"/>
</dbReference>